<name>S8A8P2_DACHA</name>
<keyword evidence="1" id="KW-0732">Signal</keyword>
<dbReference type="EMBL" id="AQGS01000635">
    <property type="protein sequence ID" value="EPS37486.1"/>
    <property type="molecule type" value="Genomic_DNA"/>
</dbReference>
<dbReference type="OrthoDB" id="5420300at2759"/>
<keyword evidence="3" id="KW-1185">Reference proteome</keyword>
<dbReference type="STRING" id="1284197.S8A8P2"/>
<dbReference type="Proteomes" id="UP000015100">
    <property type="component" value="Unassembled WGS sequence"/>
</dbReference>
<evidence type="ECO:0000313" key="3">
    <source>
        <dbReference type="Proteomes" id="UP000015100"/>
    </source>
</evidence>
<reference evidence="3" key="2">
    <citation type="submission" date="2013-04" db="EMBL/GenBank/DDBJ databases">
        <title>Genomic mechanisms accounting for the adaptation to parasitism in nematode-trapping fungi.</title>
        <authorList>
            <person name="Ahren D.G."/>
        </authorList>
    </citation>
    <scope>NUCLEOTIDE SEQUENCE [LARGE SCALE GENOMIC DNA]</scope>
    <source>
        <strain evidence="3">CBS 200.50</strain>
    </source>
</reference>
<evidence type="ECO:0008006" key="4">
    <source>
        <dbReference type="Google" id="ProtNLM"/>
    </source>
</evidence>
<feature type="signal peptide" evidence="1">
    <location>
        <begin position="1"/>
        <end position="16"/>
    </location>
</feature>
<organism evidence="2 3">
    <name type="scientific">Dactylellina haptotyla (strain CBS 200.50)</name>
    <name type="common">Nematode-trapping fungus</name>
    <name type="synonym">Monacrosporium haptotylum</name>
    <dbReference type="NCBI Taxonomy" id="1284197"/>
    <lineage>
        <taxon>Eukaryota</taxon>
        <taxon>Fungi</taxon>
        <taxon>Dikarya</taxon>
        <taxon>Ascomycota</taxon>
        <taxon>Pezizomycotina</taxon>
        <taxon>Orbiliomycetes</taxon>
        <taxon>Orbiliales</taxon>
        <taxon>Orbiliaceae</taxon>
        <taxon>Dactylellina</taxon>
    </lineage>
</organism>
<comment type="caution">
    <text evidence="2">The sequence shown here is derived from an EMBL/GenBank/DDBJ whole genome shotgun (WGS) entry which is preliminary data.</text>
</comment>
<protein>
    <recommendedName>
        <fullName evidence="4">Secreted protein</fullName>
    </recommendedName>
</protein>
<dbReference type="AlphaFoldDB" id="S8A8P2"/>
<proteinExistence type="predicted"/>
<sequence length="118" mass="13007">MQIISALLLALPAVLATGDYSSYNQGQDQGYSTEQYGAPSQGYNTESYQGGQKHCIQEWFGTAPWCSGTCPEGWHLVKTADKPEGCEQSNYSKIVQSCEFSDGKKCWKGIKALCEKCY</sequence>
<dbReference type="HOGENOM" id="CLU_167706_0_0_1"/>
<reference evidence="2 3" key="1">
    <citation type="journal article" date="2013" name="PLoS Genet.">
        <title>Genomic mechanisms accounting for the adaptation to parasitism in nematode-trapping fungi.</title>
        <authorList>
            <person name="Meerupati T."/>
            <person name="Andersson K.M."/>
            <person name="Friman E."/>
            <person name="Kumar D."/>
            <person name="Tunlid A."/>
            <person name="Ahren D."/>
        </authorList>
    </citation>
    <scope>NUCLEOTIDE SEQUENCE [LARGE SCALE GENOMIC DNA]</scope>
    <source>
        <strain evidence="2 3">CBS 200.50</strain>
    </source>
</reference>
<evidence type="ECO:0000313" key="2">
    <source>
        <dbReference type="EMBL" id="EPS37486.1"/>
    </source>
</evidence>
<accession>S8A8P2</accession>
<evidence type="ECO:0000256" key="1">
    <source>
        <dbReference type="SAM" id="SignalP"/>
    </source>
</evidence>
<feature type="chain" id="PRO_5004560290" description="Secreted protein" evidence="1">
    <location>
        <begin position="17"/>
        <end position="118"/>
    </location>
</feature>
<gene>
    <name evidence="2" type="ORF">H072_8794</name>
</gene>